<name>A0A829Q8J3_9MYCO</name>
<protein>
    <recommendedName>
        <fullName evidence="3">Carbonic anhydrase</fullName>
    </recommendedName>
</protein>
<dbReference type="AlphaFoldDB" id="A0A829Q8J3"/>
<organism evidence="1 2">
    <name type="scientific">Mycobacteroides abscessus 21</name>
    <dbReference type="NCBI Taxonomy" id="1299324"/>
    <lineage>
        <taxon>Bacteria</taxon>
        <taxon>Bacillati</taxon>
        <taxon>Actinomycetota</taxon>
        <taxon>Actinomycetes</taxon>
        <taxon>Mycobacteriales</taxon>
        <taxon>Mycobacteriaceae</taxon>
        <taxon>Mycobacteroides</taxon>
        <taxon>Mycobacteroides abscessus</taxon>
    </lineage>
</organism>
<dbReference type="Proteomes" id="UP000020103">
    <property type="component" value="Unassembled WGS sequence"/>
</dbReference>
<gene>
    <name evidence="1" type="ORF">I543_0036</name>
</gene>
<proteinExistence type="predicted"/>
<sequence>MERSQVIAEAVRQNKAAIVFLTYRLTDGRVELRGDTGE</sequence>
<evidence type="ECO:0000313" key="1">
    <source>
        <dbReference type="EMBL" id="EUA49166.1"/>
    </source>
</evidence>
<evidence type="ECO:0008006" key="3">
    <source>
        <dbReference type="Google" id="ProtNLM"/>
    </source>
</evidence>
<dbReference type="EMBL" id="JAOF01000001">
    <property type="protein sequence ID" value="EUA49166.1"/>
    <property type="molecule type" value="Genomic_DNA"/>
</dbReference>
<reference evidence="1 2" key="1">
    <citation type="submission" date="2013-12" db="EMBL/GenBank/DDBJ databases">
        <authorList>
            <person name="Madinger N."/>
            <person name="Lenaerts A."/>
            <person name="Ordway D."/>
            <person name="DeGroote M.A."/>
            <person name="Parker T."/>
            <person name="Sizemore C."/>
            <person name="Tallon L.J."/>
            <person name="Sadzewicz L.K."/>
            <person name="Sengamalay N."/>
            <person name="Fraser C.M."/>
            <person name="Hine E."/>
            <person name="Shefchek K.A."/>
            <person name="Das S.P."/>
            <person name="Tettelin H."/>
        </authorList>
    </citation>
    <scope>NUCLEOTIDE SEQUENCE [LARGE SCALE GENOMIC DNA]</scope>
    <source>
        <strain evidence="1 2">21</strain>
    </source>
</reference>
<accession>A0A829Q8J3</accession>
<comment type="caution">
    <text evidence="1">The sequence shown here is derived from an EMBL/GenBank/DDBJ whole genome shotgun (WGS) entry which is preliminary data.</text>
</comment>
<evidence type="ECO:0000313" key="2">
    <source>
        <dbReference type="Proteomes" id="UP000020103"/>
    </source>
</evidence>